<dbReference type="Proteomes" id="UP000501945">
    <property type="component" value="Chromosome"/>
</dbReference>
<dbReference type="EMBL" id="CP047616">
    <property type="protein sequence ID" value="QIW53466.1"/>
    <property type="molecule type" value="Genomic_DNA"/>
</dbReference>
<dbReference type="RefSeq" id="WP_167838567.1">
    <property type="nucleotide sequence ID" value="NZ_CP047616.1"/>
</dbReference>
<dbReference type="AlphaFoldDB" id="A0A6H0UDN4"/>
<organism evidence="1 2">
    <name type="scientific">Pseudolactococcus raffinolactis</name>
    <dbReference type="NCBI Taxonomy" id="1366"/>
    <lineage>
        <taxon>Bacteria</taxon>
        <taxon>Bacillati</taxon>
        <taxon>Bacillota</taxon>
        <taxon>Bacilli</taxon>
        <taxon>Lactobacillales</taxon>
        <taxon>Streptococcaceae</taxon>
        <taxon>Pseudolactococcus</taxon>
    </lineage>
</organism>
<proteinExistence type="predicted"/>
<evidence type="ECO:0000313" key="1">
    <source>
        <dbReference type="EMBL" id="QIW53466.1"/>
    </source>
</evidence>
<name>A0A6H0UDN4_9LACT</name>
<reference evidence="1 2" key="1">
    <citation type="submission" date="2019-12" db="EMBL/GenBank/DDBJ databases">
        <title>Whole genome sequences of Lactococcus raffinolactis strains isolated from sewage.</title>
        <authorList>
            <person name="Ybazeta G."/>
            <person name="Ross M."/>
            <person name="Brabant-Kirwan D."/>
            <person name="Saleh M."/>
            <person name="Dillon J.A."/>
            <person name="Splinter K."/>
            <person name="Nokhbeh R."/>
        </authorList>
    </citation>
    <scope>NUCLEOTIDE SEQUENCE [LARGE SCALE GENOMIC DNA]</scope>
    <source>
        <strain evidence="1 2">Lr_19_5</strain>
    </source>
</reference>
<evidence type="ECO:0000313" key="2">
    <source>
        <dbReference type="Proteomes" id="UP000501945"/>
    </source>
</evidence>
<gene>
    <name evidence="1" type="ORF">GU336_04535</name>
</gene>
<accession>A0A6H0UDN4</accession>
<protein>
    <submittedName>
        <fullName evidence="1">Uncharacterized protein</fullName>
    </submittedName>
</protein>
<sequence length="188" mass="22647">MQQLEKRLRSEELYSIGYHVYDLMRPVVEPAEKSKIPHGVRRDEGIQVEYFPRVWEIEQLADEVFKDTESITNDINLSNRHSEELIKQGKKEIYDEHNKKGWNREVYKEKVDKFDLYFENFNQIYYKYFYSDGKKLVIPELLGEQRFVGALIKNLALLQYAQNLTNMQAKYLDVLSREEFIRYFNVDI</sequence>